<reference evidence="1 2" key="1">
    <citation type="submission" date="2019-05" db="EMBL/GenBank/DDBJ databases">
        <title>Emergence of the Ug99 lineage of the wheat stem rust pathogen through somatic hybridization.</title>
        <authorList>
            <person name="Li F."/>
            <person name="Upadhyaya N.M."/>
            <person name="Sperschneider J."/>
            <person name="Matny O."/>
            <person name="Nguyen-Phuc H."/>
            <person name="Mago R."/>
            <person name="Raley C."/>
            <person name="Miller M.E."/>
            <person name="Silverstein K.A.T."/>
            <person name="Henningsen E."/>
            <person name="Hirsch C.D."/>
            <person name="Visser B."/>
            <person name="Pretorius Z.A."/>
            <person name="Steffenson B.J."/>
            <person name="Schwessinger B."/>
            <person name="Dodds P.N."/>
            <person name="Figueroa M."/>
        </authorList>
    </citation>
    <scope>NUCLEOTIDE SEQUENCE [LARGE SCALE GENOMIC DNA]</scope>
    <source>
        <strain evidence="1 2">Ug99</strain>
    </source>
</reference>
<protein>
    <submittedName>
        <fullName evidence="1">Uncharacterized protein</fullName>
    </submittedName>
</protein>
<evidence type="ECO:0000313" key="1">
    <source>
        <dbReference type="EMBL" id="KAA1129654.1"/>
    </source>
</evidence>
<evidence type="ECO:0000313" key="2">
    <source>
        <dbReference type="Proteomes" id="UP000325313"/>
    </source>
</evidence>
<proteinExistence type="predicted"/>
<comment type="caution">
    <text evidence="1">The sequence shown here is derived from an EMBL/GenBank/DDBJ whole genome shotgun (WGS) entry which is preliminary data.</text>
</comment>
<accession>A0A5B0RYK5</accession>
<dbReference type="EMBL" id="VDEP01000136">
    <property type="protein sequence ID" value="KAA1129654.1"/>
    <property type="molecule type" value="Genomic_DNA"/>
</dbReference>
<dbReference type="Proteomes" id="UP000325313">
    <property type="component" value="Unassembled WGS sequence"/>
</dbReference>
<dbReference type="AlphaFoldDB" id="A0A5B0RYK5"/>
<name>A0A5B0RYK5_PUCGR</name>
<sequence>MSRVCSLITITAPALLKKCFCSIAIPSILYAAKNYDLLSTVHSGFSFFSKASVQIYMKPTLRSSSSADSAKHSIHLHQLPSSSSILLSTRPF</sequence>
<gene>
    <name evidence="1" type="ORF">PGTUg99_033614</name>
</gene>
<organism evidence="1 2">
    <name type="scientific">Puccinia graminis f. sp. tritici</name>
    <dbReference type="NCBI Taxonomy" id="56615"/>
    <lineage>
        <taxon>Eukaryota</taxon>
        <taxon>Fungi</taxon>
        <taxon>Dikarya</taxon>
        <taxon>Basidiomycota</taxon>
        <taxon>Pucciniomycotina</taxon>
        <taxon>Pucciniomycetes</taxon>
        <taxon>Pucciniales</taxon>
        <taxon>Pucciniaceae</taxon>
        <taxon>Puccinia</taxon>
    </lineage>
</organism>